<keyword evidence="2" id="KW-1185">Reference proteome</keyword>
<dbReference type="Proteomes" id="UP000199460">
    <property type="component" value="Unassembled WGS sequence"/>
</dbReference>
<evidence type="ECO:0000313" key="1">
    <source>
        <dbReference type="EMBL" id="SDP98999.1"/>
    </source>
</evidence>
<dbReference type="OrthoDB" id="8736397at2"/>
<dbReference type="EMBL" id="FNJJ01000010">
    <property type="protein sequence ID" value="SDP98999.1"/>
    <property type="molecule type" value="Genomic_DNA"/>
</dbReference>
<accession>A0A1H0X829</accession>
<dbReference type="InterPro" id="IPR036397">
    <property type="entry name" value="RNaseH_sf"/>
</dbReference>
<dbReference type="GO" id="GO:0003676">
    <property type="term" value="F:nucleic acid binding"/>
    <property type="evidence" value="ECO:0007669"/>
    <property type="project" value="InterPro"/>
</dbReference>
<dbReference type="GeneID" id="300934353"/>
<proteinExistence type="predicted"/>
<name>A0A1H0X829_9GAMM</name>
<evidence type="ECO:0000313" key="2">
    <source>
        <dbReference type="Proteomes" id="UP000199460"/>
    </source>
</evidence>
<protein>
    <recommendedName>
        <fullName evidence="3">Integrase catalytic domain-containing protein</fullName>
    </recommendedName>
</protein>
<gene>
    <name evidence="1" type="ORF">SAMN05216213_110120</name>
</gene>
<evidence type="ECO:0008006" key="3">
    <source>
        <dbReference type="Google" id="ProtNLM"/>
    </source>
</evidence>
<reference evidence="2" key="1">
    <citation type="submission" date="2016-10" db="EMBL/GenBank/DDBJ databases">
        <authorList>
            <person name="Varghese N."/>
            <person name="Submissions S."/>
        </authorList>
    </citation>
    <scope>NUCLEOTIDE SEQUENCE [LARGE SCALE GENOMIC DNA]</scope>
    <source>
        <strain evidence="2">JCM 18416</strain>
    </source>
</reference>
<dbReference type="Gene3D" id="3.30.420.10">
    <property type="entry name" value="Ribonuclease H-like superfamily/Ribonuclease H"/>
    <property type="match status" value="1"/>
</dbReference>
<dbReference type="RefSeq" id="WP_139205566.1">
    <property type="nucleotide sequence ID" value="NZ_FNJJ01000010.1"/>
</dbReference>
<dbReference type="AlphaFoldDB" id="A0A1H0X829"/>
<sequence length="648" mass="72984">MKSSITWESLNRCGYGRVDEACLKEPDKNIFLLRREAVKLKLEGQALKEIETYTGLKPQEVCRLVSRFTTLDDFGVYHGEVALLPNKRIKQYTRTNIEQSKRSEQQGSLSGILGLTIAKHPDVFRKFVKRVLQQGTTAFRGLKYKKSYYYAEFLNLLREDGVTDAEWPFSVQGAGKRTILKLIDSISNQDFEKAVFAVADVGGKAHLQVGNGMQRLIVGSAPFDVIEIDAYKIDGFFSLAVRPEPNLTTTTVINRFWLIAAVESRSEAVLAYRLVFSSEVRAQDILDLICDASVGGWEPISELDVPGLEYPNGAGMPCYLIEESRGALWGCLYLDNAMAHHAALVSSNARNILGFSINYGQLGRPERRSQIEGLFRQASQRFLHLIPSSTGSNPWNGRSEAPIENAEKYQINIDEAAQVVDVFMATYNITPRRGRSYSLSPVEVMRQFFRENGLIFPRLQDRLQSVSELSSHVKQCTIRGGIKKGIRPYIQLDKAHYTSAELASRPALIGVRLRVKIDPKDYRAVDAYYTSGEFFGTLHVQGIWRHSKHSVTTRKIINRAIEKRVLECSMIDDVIVKYREHLISSKTRSTNLELQRLFDEQFGLEGDVEKEAPAIPAPVEKVKVQSVTSMIGFDLKPGQLIPGPEDDY</sequence>
<organism evidence="1 2">
    <name type="scientific">Ectopseudomonas guguanensis</name>
    <dbReference type="NCBI Taxonomy" id="1198456"/>
    <lineage>
        <taxon>Bacteria</taxon>
        <taxon>Pseudomonadati</taxon>
        <taxon>Pseudomonadota</taxon>
        <taxon>Gammaproteobacteria</taxon>
        <taxon>Pseudomonadales</taxon>
        <taxon>Pseudomonadaceae</taxon>
        <taxon>Ectopseudomonas</taxon>
    </lineage>
</organism>